<dbReference type="EMBL" id="JBFNFH010000001">
    <property type="protein sequence ID" value="MFM1524144.1"/>
    <property type="molecule type" value="Genomic_DNA"/>
</dbReference>
<keyword evidence="5 8" id="KW-0812">Transmembrane</keyword>
<evidence type="ECO:0000256" key="6">
    <source>
        <dbReference type="ARBA" id="ARBA00022989"/>
    </source>
</evidence>
<evidence type="ECO:0000256" key="3">
    <source>
        <dbReference type="ARBA" id="ARBA00022448"/>
    </source>
</evidence>
<feature type="transmembrane region" description="Helical" evidence="8">
    <location>
        <begin position="82"/>
        <end position="104"/>
    </location>
</feature>
<dbReference type="PANTHER" id="PTHR21716">
    <property type="entry name" value="TRANSMEMBRANE PROTEIN"/>
    <property type="match status" value="1"/>
</dbReference>
<evidence type="ECO:0000256" key="8">
    <source>
        <dbReference type="SAM" id="Phobius"/>
    </source>
</evidence>
<comment type="subcellular location">
    <subcellularLocation>
        <location evidence="1">Cell membrane</location>
        <topology evidence="1">Multi-pass membrane protein</topology>
    </subcellularLocation>
</comment>
<feature type="transmembrane region" description="Helical" evidence="8">
    <location>
        <begin position="243"/>
        <end position="265"/>
    </location>
</feature>
<evidence type="ECO:0000313" key="9">
    <source>
        <dbReference type="EMBL" id="MFM1524144.1"/>
    </source>
</evidence>
<feature type="transmembrane region" description="Helical" evidence="8">
    <location>
        <begin position="12"/>
        <end position="32"/>
    </location>
</feature>
<dbReference type="RefSeq" id="WP_408105183.1">
    <property type="nucleotide sequence ID" value="NZ_JBFNFH010000001.1"/>
</dbReference>
<feature type="transmembrane region" description="Helical" evidence="8">
    <location>
        <begin position="44"/>
        <end position="62"/>
    </location>
</feature>
<proteinExistence type="inferred from homology"/>
<keyword evidence="10" id="KW-1185">Reference proteome</keyword>
<keyword evidence="6 8" id="KW-1133">Transmembrane helix</keyword>
<dbReference type="Pfam" id="PF01594">
    <property type="entry name" value="AI-2E_transport"/>
    <property type="match status" value="1"/>
</dbReference>
<feature type="transmembrane region" description="Helical" evidence="8">
    <location>
        <begin position="176"/>
        <end position="199"/>
    </location>
</feature>
<sequence>MKLNKEERHNIFKKLIVVFSGIAFYFFIFKFSTVSKIFFDLLTYSRPIIIGFVIAFIANMIMNQYEKIFKYLGLKNEKVRDVLSMILAFLSMLLLITFFLSVVLPKFVTSVLNLMYQLPELVNNSIDKLKNMPMSAELGKNVQKFIEEIQIQNLIDKGIQILKNDGKMIASGTFNAVSLIFSSFFEGFLAVSFSVYILSSKERLRRNAMQVTYAVFTEKFADKAVYFFRLLYKNFYNFFSGQFLEAILLGFIVFVGITIIGAPYGLILGVTAGLLNLIPYLGALIGAIISTVLISITSPTKGLIFLVYIIVAQQVDGNYIYPKLVGSKVGIPAIWIMVAITLGGALMGMVGMIIFVPLVATLYVLIRDYSKKKLNEKEIDINKK</sequence>
<feature type="transmembrane region" description="Helical" evidence="8">
    <location>
        <begin position="333"/>
        <end position="366"/>
    </location>
</feature>
<keyword evidence="3" id="KW-0813">Transport</keyword>
<evidence type="ECO:0000256" key="7">
    <source>
        <dbReference type="ARBA" id="ARBA00023136"/>
    </source>
</evidence>
<dbReference type="Proteomes" id="UP001629536">
    <property type="component" value="Unassembled WGS sequence"/>
</dbReference>
<evidence type="ECO:0000313" key="10">
    <source>
        <dbReference type="Proteomes" id="UP001629536"/>
    </source>
</evidence>
<evidence type="ECO:0000256" key="4">
    <source>
        <dbReference type="ARBA" id="ARBA00022475"/>
    </source>
</evidence>
<dbReference type="PANTHER" id="PTHR21716:SF53">
    <property type="entry name" value="PERMEASE PERM-RELATED"/>
    <property type="match status" value="1"/>
</dbReference>
<gene>
    <name evidence="9" type="ORF">ABGF40_00480</name>
</gene>
<name>A0ABW9F4E5_9FIRM</name>
<dbReference type="InterPro" id="IPR002549">
    <property type="entry name" value="AI-2E-like"/>
</dbReference>
<reference evidence="9 10" key="1">
    <citation type="journal article" date="2024" name="Front. Microbiol.">
        <title>Pangenomic and biochemical analyses of Helcococcus ovis reveal widespread tetracycline resistance and a novel bacterial species, Helcococcus bovis.</title>
        <authorList>
            <person name="Cunha F."/>
            <person name="Zhai Y."/>
            <person name="Casaro S."/>
            <person name="Jones K.L."/>
            <person name="Hernandez M."/>
            <person name="Bisinotto R.S."/>
            <person name="Kariyawasam S."/>
            <person name="Brown M.B."/>
            <person name="Phillips A."/>
            <person name="Jeong K.C."/>
            <person name="Galvao K.N."/>
        </authorList>
    </citation>
    <scope>NUCLEOTIDE SEQUENCE [LARGE SCALE GENOMIC DNA]</scope>
    <source>
        <strain evidence="9 10">KG197</strain>
    </source>
</reference>
<comment type="caution">
    <text evidence="9">The sequence shown here is derived from an EMBL/GenBank/DDBJ whole genome shotgun (WGS) entry which is preliminary data.</text>
</comment>
<evidence type="ECO:0000256" key="5">
    <source>
        <dbReference type="ARBA" id="ARBA00022692"/>
    </source>
</evidence>
<comment type="similarity">
    <text evidence="2">Belongs to the autoinducer-2 exporter (AI-2E) (TC 2.A.86) family.</text>
</comment>
<evidence type="ECO:0000256" key="2">
    <source>
        <dbReference type="ARBA" id="ARBA00009773"/>
    </source>
</evidence>
<keyword evidence="4" id="KW-1003">Cell membrane</keyword>
<organism evidence="9 10">
    <name type="scientific">Helcococcus bovis</name>
    <dbReference type="NCBI Taxonomy" id="3153252"/>
    <lineage>
        <taxon>Bacteria</taxon>
        <taxon>Bacillati</taxon>
        <taxon>Bacillota</taxon>
        <taxon>Tissierellia</taxon>
        <taxon>Tissierellales</taxon>
        <taxon>Peptoniphilaceae</taxon>
        <taxon>Helcococcus</taxon>
    </lineage>
</organism>
<keyword evidence="7 8" id="KW-0472">Membrane</keyword>
<protein>
    <submittedName>
        <fullName evidence="9">AI-2E family transporter</fullName>
    </submittedName>
</protein>
<accession>A0ABW9F4E5</accession>
<evidence type="ECO:0000256" key="1">
    <source>
        <dbReference type="ARBA" id="ARBA00004651"/>
    </source>
</evidence>